<evidence type="ECO:0000256" key="3">
    <source>
        <dbReference type="ARBA" id="ARBA00022692"/>
    </source>
</evidence>
<dbReference type="InterPro" id="IPR050638">
    <property type="entry name" value="AA-Vitamin_Transporters"/>
</dbReference>
<proteinExistence type="inferred from homology"/>
<evidence type="ECO:0000256" key="5">
    <source>
        <dbReference type="ARBA" id="ARBA00023136"/>
    </source>
</evidence>
<feature type="transmembrane region" description="Helical" evidence="7">
    <location>
        <begin position="183"/>
        <end position="203"/>
    </location>
</feature>
<keyword evidence="4 7" id="KW-1133">Transmembrane helix</keyword>
<dbReference type="RefSeq" id="WP_290112000.1">
    <property type="nucleotide sequence ID" value="NZ_JAUEPL010000015.1"/>
</dbReference>
<feature type="domain" description="EamA" evidence="8">
    <location>
        <begin position="152"/>
        <end position="287"/>
    </location>
</feature>
<accession>A0ABT7Z637</accession>
<feature type="region of interest" description="Disordered" evidence="6">
    <location>
        <begin position="294"/>
        <end position="325"/>
    </location>
</feature>
<dbReference type="SUPFAM" id="SSF103481">
    <property type="entry name" value="Multidrug resistance efflux transporter EmrE"/>
    <property type="match status" value="2"/>
</dbReference>
<protein>
    <submittedName>
        <fullName evidence="9">DMT family transporter</fullName>
    </submittedName>
</protein>
<feature type="transmembrane region" description="Helical" evidence="7">
    <location>
        <begin position="33"/>
        <end position="51"/>
    </location>
</feature>
<feature type="transmembrane region" description="Helical" evidence="7">
    <location>
        <begin position="120"/>
        <end position="139"/>
    </location>
</feature>
<organism evidence="9 10">
    <name type="scientific">Streptomyces ficellus</name>
    <dbReference type="NCBI Taxonomy" id="1977088"/>
    <lineage>
        <taxon>Bacteria</taxon>
        <taxon>Bacillati</taxon>
        <taxon>Actinomycetota</taxon>
        <taxon>Actinomycetes</taxon>
        <taxon>Kitasatosporales</taxon>
        <taxon>Streptomycetaceae</taxon>
        <taxon>Streptomyces</taxon>
    </lineage>
</organism>
<keyword evidence="3 7" id="KW-0812">Transmembrane</keyword>
<comment type="subcellular location">
    <subcellularLocation>
        <location evidence="1">Membrane</location>
        <topology evidence="1">Multi-pass membrane protein</topology>
    </subcellularLocation>
</comment>
<dbReference type="Proteomes" id="UP001174050">
    <property type="component" value="Unassembled WGS sequence"/>
</dbReference>
<sequence length="325" mass="33169">MRRGALARLALLALVWGSSYLWIKIALRGFTPTQILLVRLALGALVLLAAVRFAKLRLPRGTMVWVHLGVAALLANVVPFLLFAVGEQTVDSGLAGALNATTPLWALLVGVFAGRQRAKLTPALLAGLVVGFTGAVLIFEPWQSGASAPAMGGVLACLAAALSYALGYTYIDRTLAGRGIPPVALVAAQLLAATAIAAVTTPFAGLTPIHLRADAVIALVILGALGTGYAVLLNYRLIEDDGATLASTVAYLLPIVAVTLGVLTLGEPVTAITLAGVALVLAGIALTRRRPAPAALPSTTAPDAAKPVPSPVLEPAAEGPSSRRG</sequence>
<evidence type="ECO:0000256" key="1">
    <source>
        <dbReference type="ARBA" id="ARBA00004141"/>
    </source>
</evidence>
<feature type="transmembrane region" description="Helical" evidence="7">
    <location>
        <begin position="242"/>
        <end position="263"/>
    </location>
</feature>
<feature type="transmembrane region" description="Helical" evidence="7">
    <location>
        <begin position="151"/>
        <end position="171"/>
    </location>
</feature>
<dbReference type="EMBL" id="JAUEPL010000015">
    <property type="protein sequence ID" value="MDN3294965.1"/>
    <property type="molecule type" value="Genomic_DNA"/>
</dbReference>
<feature type="transmembrane region" description="Helical" evidence="7">
    <location>
        <begin position="269"/>
        <end position="287"/>
    </location>
</feature>
<evidence type="ECO:0000256" key="7">
    <source>
        <dbReference type="SAM" id="Phobius"/>
    </source>
</evidence>
<evidence type="ECO:0000313" key="10">
    <source>
        <dbReference type="Proteomes" id="UP001174050"/>
    </source>
</evidence>
<evidence type="ECO:0000256" key="2">
    <source>
        <dbReference type="ARBA" id="ARBA00007362"/>
    </source>
</evidence>
<feature type="compositionally biased region" description="Low complexity" evidence="6">
    <location>
        <begin position="294"/>
        <end position="305"/>
    </location>
</feature>
<dbReference type="PANTHER" id="PTHR32322:SF9">
    <property type="entry name" value="AMINO-ACID METABOLITE EFFLUX PUMP-RELATED"/>
    <property type="match status" value="1"/>
</dbReference>
<evidence type="ECO:0000256" key="4">
    <source>
        <dbReference type="ARBA" id="ARBA00022989"/>
    </source>
</evidence>
<reference evidence="9" key="1">
    <citation type="submission" date="2023-06" db="EMBL/GenBank/DDBJ databases">
        <title>WGS-Sequencing of Streptomyces ficellus isolate 21 collected from sand in Gara Djebilet Iron Mine in Algeria.</title>
        <authorList>
            <person name="Zegers G.P."/>
            <person name="Gomez A."/>
            <person name="Gueddou A."/>
            <person name="Zahara A.F."/>
            <person name="Worth M."/>
            <person name="Sevigny J.L."/>
            <person name="Tisa L."/>
        </authorList>
    </citation>
    <scope>NUCLEOTIDE SEQUENCE</scope>
    <source>
        <strain evidence="9">AS11</strain>
    </source>
</reference>
<evidence type="ECO:0000313" key="9">
    <source>
        <dbReference type="EMBL" id="MDN3294965.1"/>
    </source>
</evidence>
<feature type="transmembrane region" description="Helical" evidence="7">
    <location>
        <begin position="215"/>
        <end position="235"/>
    </location>
</feature>
<dbReference type="InterPro" id="IPR037185">
    <property type="entry name" value="EmrE-like"/>
</dbReference>
<feature type="domain" description="EamA" evidence="8">
    <location>
        <begin position="10"/>
        <end position="139"/>
    </location>
</feature>
<feature type="transmembrane region" description="Helical" evidence="7">
    <location>
        <begin position="92"/>
        <end position="113"/>
    </location>
</feature>
<comment type="similarity">
    <text evidence="2">Belongs to the EamA transporter family.</text>
</comment>
<name>A0ABT7Z637_9ACTN</name>
<dbReference type="PANTHER" id="PTHR32322">
    <property type="entry name" value="INNER MEMBRANE TRANSPORTER"/>
    <property type="match status" value="1"/>
</dbReference>
<keyword evidence="5 7" id="KW-0472">Membrane</keyword>
<evidence type="ECO:0000259" key="8">
    <source>
        <dbReference type="Pfam" id="PF00892"/>
    </source>
</evidence>
<comment type="caution">
    <text evidence="9">The sequence shown here is derived from an EMBL/GenBank/DDBJ whole genome shotgun (WGS) entry which is preliminary data.</text>
</comment>
<feature type="transmembrane region" description="Helical" evidence="7">
    <location>
        <begin position="63"/>
        <end position="86"/>
    </location>
</feature>
<evidence type="ECO:0000256" key="6">
    <source>
        <dbReference type="SAM" id="MobiDB-lite"/>
    </source>
</evidence>
<gene>
    <name evidence="9" type="ORF">QWM81_13060</name>
</gene>
<dbReference type="InterPro" id="IPR000620">
    <property type="entry name" value="EamA_dom"/>
</dbReference>
<keyword evidence="10" id="KW-1185">Reference proteome</keyword>
<dbReference type="Pfam" id="PF00892">
    <property type="entry name" value="EamA"/>
    <property type="match status" value="2"/>
</dbReference>